<evidence type="ECO:0000256" key="1">
    <source>
        <dbReference type="ARBA" id="ARBA00006575"/>
    </source>
</evidence>
<dbReference type="InterPro" id="IPR050892">
    <property type="entry name" value="ADP-ribose_metab_enzymes"/>
</dbReference>
<dbReference type="Proteomes" id="UP000449547">
    <property type="component" value="Unassembled WGS sequence"/>
</dbReference>
<name>A0A642UVC9_DIURU</name>
<evidence type="ECO:0000256" key="2">
    <source>
        <dbReference type="ARBA" id="ARBA00012983"/>
    </source>
</evidence>
<dbReference type="OMA" id="CQGSWGK"/>
<dbReference type="Pfam" id="PF01661">
    <property type="entry name" value="Macro"/>
    <property type="match status" value="1"/>
</dbReference>
<dbReference type="VEuPathDB" id="FungiDB:DIURU_001121"/>
<dbReference type="InterPro" id="IPR002589">
    <property type="entry name" value="Macro_dom"/>
</dbReference>
<reference evidence="6 7" key="1">
    <citation type="submission" date="2019-07" db="EMBL/GenBank/DDBJ databases">
        <title>Genome assembly of two rare yeast pathogens: Diutina rugosa and Trichomonascus ciferrii.</title>
        <authorList>
            <person name="Mixao V."/>
            <person name="Saus E."/>
            <person name="Hansen A."/>
            <person name="Lass-Flor C."/>
            <person name="Gabaldon T."/>
        </authorList>
    </citation>
    <scope>NUCLEOTIDE SEQUENCE [LARGE SCALE GENOMIC DNA]</scope>
    <source>
        <strain evidence="6 7">CBS 613</strain>
    </source>
</reference>
<dbReference type="PANTHER" id="PTHR12521:SF0">
    <property type="entry name" value="ADP-RIBOSE GLYCOHYDROLASE OARD1"/>
    <property type="match status" value="1"/>
</dbReference>
<dbReference type="Gene3D" id="3.40.220.10">
    <property type="entry name" value="Leucine Aminopeptidase, subunit E, domain 1"/>
    <property type="match status" value="1"/>
</dbReference>
<comment type="catalytic activity">
    <reaction evidence="4">
        <text>ADP-alpha-D-ribose 1''-phosphate + H2O = ADP-D-ribose + phosphate</text>
        <dbReference type="Rhea" id="RHEA:25029"/>
        <dbReference type="ChEBI" id="CHEBI:15377"/>
        <dbReference type="ChEBI" id="CHEBI:43474"/>
        <dbReference type="ChEBI" id="CHEBI:57967"/>
        <dbReference type="ChEBI" id="CHEBI:58753"/>
        <dbReference type="EC" id="3.1.3.84"/>
    </reaction>
</comment>
<evidence type="ECO:0000256" key="3">
    <source>
        <dbReference type="ARBA" id="ARBA00019744"/>
    </source>
</evidence>
<dbReference type="OrthoDB" id="2155246at2759"/>
<comment type="similarity">
    <text evidence="1">Belongs to the POA1 family.</text>
</comment>
<dbReference type="InterPro" id="IPR043472">
    <property type="entry name" value="Macro_dom-like"/>
</dbReference>
<evidence type="ECO:0000259" key="5">
    <source>
        <dbReference type="PROSITE" id="PS51154"/>
    </source>
</evidence>
<dbReference type="GO" id="GO:0140291">
    <property type="term" value="P:peptidyl-glutamate ADP-deribosylation"/>
    <property type="evidence" value="ECO:0007669"/>
    <property type="project" value="TreeGrafter"/>
</dbReference>
<dbReference type="EMBL" id="SWFT01000035">
    <property type="protein sequence ID" value="KAA8906383.1"/>
    <property type="molecule type" value="Genomic_DNA"/>
</dbReference>
<comment type="caution">
    <text evidence="6">The sequence shown here is derived from an EMBL/GenBank/DDBJ whole genome shotgun (WGS) entry which is preliminary data.</text>
</comment>
<dbReference type="SMART" id="SM00506">
    <property type="entry name" value="A1pp"/>
    <property type="match status" value="1"/>
</dbReference>
<gene>
    <name evidence="6" type="ORF">DIURU_001121</name>
</gene>
<evidence type="ECO:0000313" key="6">
    <source>
        <dbReference type="EMBL" id="KAA8906383.1"/>
    </source>
</evidence>
<dbReference type="SUPFAM" id="SSF52949">
    <property type="entry name" value="Macro domain-like"/>
    <property type="match status" value="1"/>
</dbReference>
<dbReference type="AlphaFoldDB" id="A0A642UVC9"/>
<dbReference type="PROSITE" id="PS51154">
    <property type="entry name" value="MACRO"/>
    <property type="match status" value="1"/>
</dbReference>
<protein>
    <recommendedName>
        <fullName evidence="3">ADP-ribose 1''-phosphate phosphatase</fullName>
        <ecNumber evidence="2">3.1.3.84</ecNumber>
    </recommendedName>
</protein>
<sequence>MSLIRRVSGDLFKHSAKASKPVFAHATNLRGIWGGGVAAEFQKLFPSAFLKHEEHCKNVAPIKLIGTSQVIETEPQDPGNEGRDLPAVVVCLFSSDLGNQYTKFNIQGYTDNALTDLKDKIKDIKDVESEDGKVVLSMPKINAGIFNVPWHETETILEKHPEFIFNVYSLEDGWPKNAGQEDSPLDELHVG</sequence>
<evidence type="ECO:0000313" key="7">
    <source>
        <dbReference type="Proteomes" id="UP000449547"/>
    </source>
</evidence>
<dbReference type="GeneID" id="54779774"/>
<dbReference type="EC" id="3.1.3.84" evidence="2"/>
<feature type="domain" description="Macro" evidence="5">
    <location>
        <begin position="1"/>
        <end position="191"/>
    </location>
</feature>
<keyword evidence="7" id="KW-1185">Reference proteome</keyword>
<dbReference type="RefSeq" id="XP_034014144.1">
    <property type="nucleotide sequence ID" value="XM_034153631.1"/>
</dbReference>
<organism evidence="6 7">
    <name type="scientific">Diutina rugosa</name>
    <name type="common">Yeast</name>
    <name type="synonym">Candida rugosa</name>
    <dbReference type="NCBI Taxonomy" id="5481"/>
    <lineage>
        <taxon>Eukaryota</taxon>
        <taxon>Fungi</taxon>
        <taxon>Dikarya</taxon>
        <taxon>Ascomycota</taxon>
        <taxon>Saccharomycotina</taxon>
        <taxon>Pichiomycetes</taxon>
        <taxon>Debaryomycetaceae</taxon>
        <taxon>Diutina</taxon>
    </lineage>
</organism>
<evidence type="ECO:0000256" key="4">
    <source>
        <dbReference type="ARBA" id="ARBA00034427"/>
    </source>
</evidence>
<dbReference type="PANTHER" id="PTHR12521">
    <property type="entry name" value="PROTEIN C6ORF130"/>
    <property type="match status" value="1"/>
</dbReference>
<accession>A0A642UVC9</accession>
<proteinExistence type="inferred from homology"/>